<accession>A0A9W4GYC2</accession>
<dbReference type="EMBL" id="CAJVAX010000012">
    <property type="protein sequence ID" value="CAG7629925.1"/>
    <property type="molecule type" value="Genomic_DNA"/>
</dbReference>
<name>A0A9W4GYC2_9ACTN</name>
<dbReference type="AlphaFoldDB" id="A0A9W4GYC2"/>
<organism evidence="1 2">
    <name type="scientific">Actinacidiphila bryophytorum</name>
    <dbReference type="NCBI Taxonomy" id="1436133"/>
    <lineage>
        <taxon>Bacteria</taxon>
        <taxon>Bacillati</taxon>
        <taxon>Actinomycetota</taxon>
        <taxon>Actinomycetes</taxon>
        <taxon>Kitasatosporales</taxon>
        <taxon>Streptomycetaceae</taxon>
        <taxon>Actinacidiphila</taxon>
    </lineage>
</organism>
<evidence type="ECO:0000313" key="1">
    <source>
        <dbReference type="EMBL" id="CAG7629925.1"/>
    </source>
</evidence>
<comment type="caution">
    <text evidence="1">The sequence shown here is derived from an EMBL/GenBank/DDBJ whole genome shotgun (WGS) entry which is preliminary data.</text>
</comment>
<protein>
    <submittedName>
        <fullName evidence="1">Uncharacterized protein</fullName>
    </submittedName>
</protein>
<proteinExistence type="predicted"/>
<gene>
    <name evidence="1" type="ORF">SBRY_20613</name>
</gene>
<keyword evidence="2" id="KW-1185">Reference proteome</keyword>
<dbReference type="Proteomes" id="UP001153328">
    <property type="component" value="Unassembled WGS sequence"/>
</dbReference>
<evidence type="ECO:0000313" key="2">
    <source>
        <dbReference type="Proteomes" id="UP001153328"/>
    </source>
</evidence>
<sequence length="38" mass="4259">MQFTRKGVGSREFASRAGRLCSRRGAEEVIPHAQVRLT</sequence>
<reference evidence="1" key="1">
    <citation type="submission" date="2021-06" db="EMBL/GenBank/DDBJ databases">
        <authorList>
            <person name="Arsene-Ploetze F."/>
        </authorList>
    </citation>
    <scope>NUCLEOTIDE SEQUENCE</scope>
    <source>
        <strain evidence="1">SBRY1</strain>
    </source>
</reference>